<proteinExistence type="predicted"/>
<dbReference type="EMBL" id="FOTK01000074">
    <property type="protein sequence ID" value="SFM90853.1"/>
    <property type="molecule type" value="Genomic_DNA"/>
</dbReference>
<accession>A0A1I4UQ44</accession>
<reference evidence="2" key="1">
    <citation type="submission" date="2016-10" db="EMBL/GenBank/DDBJ databases">
        <authorList>
            <person name="Varghese N."/>
            <person name="Submissions S."/>
        </authorList>
    </citation>
    <scope>NUCLEOTIDE SEQUENCE [LARGE SCALE GENOMIC DNA]</scope>
    <source>
        <strain evidence="2">BL36</strain>
    </source>
</reference>
<organism evidence="1 2">
    <name type="scientific">Methylobacterium pseudosasicola</name>
    <dbReference type="NCBI Taxonomy" id="582667"/>
    <lineage>
        <taxon>Bacteria</taxon>
        <taxon>Pseudomonadati</taxon>
        <taxon>Pseudomonadota</taxon>
        <taxon>Alphaproteobacteria</taxon>
        <taxon>Hyphomicrobiales</taxon>
        <taxon>Methylobacteriaceae</taxon>
        <taxon>Methylobacterium</taxon>
    </lineage>
</organism>
<dbReference type="OrthoDB" id="7999673at2"/>
<sequence>MPHKPDPDRMPHPGCTSAERRALDRVGCGEPPGCSPKTLRRLLDDGLLIDQGGEVRRDALGTYAVPSYAMPLAVHYQWCSAVAFTDEEMEAFEAELEGLQ</sequence>
<dbReference type="Proteomes" id="UP000199048">
    <property type="component" value="Unassembled WGS sequence"/>
</dbReference>
<dbReference type="AlphaFoldDB" id="A0A1I4UQ44"/>
<gene>
    <name evidence="1" type="ORF">SAMN05192568_107413</name>
</gene>
<evidence type="ECO:0000313" key="1">
    <source>
        <dbReference type="EMBL" id="SFM90853.1"/>
    </source>
</evidence>
<dbReference type="RefSeq" id="WP_092047004.1">
    <property type="nucleotide sequence ID" value="NZ_FOTK01000074.1"/>
</dbReference>
<evidence type="ECO:0000313" key="2">
    <source>
        <dbReference type="Proteomes" id="UP000199048"/>
    </source>
</evidence>
<name>A0A1I4UQ44_9HYPH</name>
<protein>
    <submittedName>
        <fullName evidence="1">Uncharacterized protein</fullName>
    </submittedName>
</protein>
<keyword evidence="2" id="KW-1185">Reference proteome</keyword>